<evidence type="ECO:0000256" key="6">
    <source>
        <dbReference type="ARBA" id="ARBA00023065"/>
    </source>
</evidence>
<dbReference type="SUPFAM" id="SSF56925">
    <property type="entry name" value="OMPA-like"/>
    <property type="match status" value="1"/>
</dbReference>
<dbReference type="Proteomes" id="UP000199021">
    <property type="component" value="Unassembled WGS sequence"/>
</dbReference>
<dbReference type="GO" id="GO:0009279">
    <property type="term" value="C:cell outer membrane"/>
    <property type="evidence" value="ECO:0007669"/>
    <property type="project" value="UniProtKB-SubCell"/>
</dbReference>
<dbReference type="Gene3D" id="4.10.1080.10">
    <property type="entry name" value="TSP type-3 repeat"/>
    <property type="match status" value="1"/>
</dbReference>
<keyword evidence="15" id="KW-1185">Reference proteome</keyword>
<organism evidence="14 15">
    <name type="scientific">Neolewinella agarilytica</name>
    <dbReference type="NCBI Taxonomy" id="478744"/>
    <lineage>
        <taxon>Bacteria</taxon>
        <taxon>Pseudomonadati</taxon>
        <taxon>Bacteroidota</taxon>
        <taxon>Saprospiria</taxon>
        <taxon>Saprospirales</taxon>
        <taxon>Lewinellaceae</taxon>
        <taxon>Neolewinella</taxon>
    </lineage>
</organism>
<gene>
    <name evidence="14" type="ORF">SAMN05444359_106160</name>
</gene>
<dbReference type="PANTHER" id="PTHR30329">
    <property type="entry name" value="STATOR ELEMENT OF FLAGELLAR MOTOR COMPLEX"/>
    <property type="match status" value="1"/>
</dbReference>
<dbReference type="STRING" id="478744.SAMN05444359_106160"/>
<evidence type="ECO:0000256" key="10">
    <source>
        <dbReference type="PROSITE-ProRule" id="PRU00473"/>
    </source>
</evidence>
<evidence type="ECO:0000256" key="1">
    <source>
        <dbReference type="ARBA" id="ARBA00004571"/>
    </source>
</evidence>
<feature type="compositionally biased region" description="Acidic residues" evidence="11">
    <location>
        <begin position="230"/>
        <end position="243"/>
    </location>
</feature>
<dbReference type="InterPro" id="IPR003367">
    <property type="entry name" value="Thrombospondin_3-like_rpt"/>
</dbReference>
<evidence type="ECO:0000256" key="8">
    <source>
        <dbReference type="ARBA" id="ARBA00023136"/>
    </source>
</evidence>
<feature type="chain" id="PRO_5011594163" evidence="12">
    <location>
        <begin position="28"/>
        <end position="538"/>
    </location>
</feature>
<dbReference type="PROSITE" id="PS51123">
    <property type="entry name" value="OMPA_2"/>
    <property type="match status" value="1"/>
</dbReference>
<name>A0A1H9DWL0_9BACT</name>
<dbReference type="Gene3D" id="2.40.160.20">
    <property type="match status" value="1"/>
</dbReference>
<evidence type="ECO:0000256" key="3">
    <source>
        <dbReference type="ARBA" id="ARBA00022452"/>
    </source>
</evidence>
<dbReference type="GO" id="GO:0015288">
    <property type="term" value="F:porin activity"/>
    <property type="evidence" value="ECO:0007669"/>
    <property type="project" value="UniProtKB-KW"/>
</dbReference>
<keyword evidence="4" id="KW-0812">Transmembrane</keyword>
<dbReference type="SUPFAM" id="SSF103088">
    <property type="entry name" value="OmpA-like"/>
    <property type="match status" value="1"/>
</dbReference>
<proteinExistence type="predicted"/>
<protein>
    <submittedName>
        <fullName evidence="14">Thrombospondin type 3 repeat-containing protein</fullName>
    </submittedName>
</protein>
<keyword evidence="6" id="KW-0406">Ion transport</keyword>
<feature type="compositionally biased region" description="Basic and acidic residues" evidence="11">
    <location>
        <begin position="364"/>
        <end position="377"/>
    </location>
</feature>
<keyword evidence="8 10" id="KW-0472">Membrane</keyword>
<reference evidence="15" key="1">
    <citation type="submission" date="2016-10" db="EMBL/GenBank/DDBJ databases">
        <authorList>
            <person name="Varghese N."/>
            <person name="Submissions S."/>
        </authorList>
    </citation>
    <scope>NUCLEOTIDE SEQUENCE [LARGE SCALE GENOMIC DNA]</scope>
    <source>
        <strain evidence="15">DSM 24740</strain>
    </source>
</reference>
<comment type="subcellular location">
    <subcellularLocation>
        <location evidence="1">Cell outer membrane</location>
        <topology evidence="1">Multi-pass membrane protein</topology>
    </subcellularLocation>
</comment>
<feature type="signal peptide" evidence="12">
    <location>
        <begin position="1"/>
        <end position="27"/>
    </location>
</feature>
<dbReference type="AlphaFoldDB" id="A0A1H9DWL0"/>
<feature type="compositionally biased region" description="Acidic residues" evidence="11">
    <location>
        <begin position="343"/>
        <end position="355"/>
    </location>
</feature>
<dbReference type="OrthoDB" id="1522982at2"/>
<accession>A0A1H9DWL0</accession>
<dbReference type="InterPro" id="IPR006665">
    <property type="entry name" value="OmpA-like"/>
</dbReference>
<dbReference type="GO" id="GO:0007155">
    <property type="term" value="P:cell adhesion"/>
    <property type="evidence" value="ECO:0007669"/>
    <property type="project" value="InterPro"/>
</dbReference>
<dbReference type="InterPro" id="IPR011250">
    <property type="entry name" value="OMP/PagP_B-barrel"/>
</dbReference>
<feature type="compositionally biased region" description="Acidic residues" evidence="11">
    <location>
        <begin position="316"/>
        <end position="328"/>
    </location>
</feature>
<dbReference type="CDD" id="cd07185">
    <property type="entry name" value="OmpA_C-like"/>
    <property type="match status" value="1"/>
</dbReference>
<evidence type="ECO:0000256" key="4">
    <source>
        <dbReference type="ARBA" id="ARBA00022692"/>
    </source>
</evidence>
<feature type="domain" description="OmpA-like" evidence="13">
    <location>
        <begin position="422"/>
        <end position="538"/>
    </location>
</feature>
<evidence type="ECO:0000256" key="5">
    <source>
        <dbReference type="ARBA" id="ARBA00022729"/>
    </source>
</evidence>
<dbReference type="InParanoid" id="A0A1H9DWL0"/>
<dbReference type="RefSeq" id="WP_090166845.1">
    <property type="nucleotide sequence ID" value="NZ_FOFB01000006.1"/>
</dbReference>
<evidence type="ECO:0000256" key="2">
    <source>
        <dbReference type="ARBA" id="ARBA00022448"/>
    </source>
</evidence>
<evidence type="ECO:0000313" key="15">
    <source>
        <dbReference type="Proteomes" id="UP000199021"/>
    </source>
</evidence>
<keyword evidence="5 12" id="KW-0732">Signal</keyword>
<feature type="region of interest" description="Disordered" evidence="11">
    <location>
        <begin position="230"/>
        <end position="378"/>
    </location>
</feature>
<dbReference type="Pfam" id="PF02412">
    <property type="entry name" value="TSP_3"/>
    <property type="match status" value="3"/>
</dbReference>
<keyword evidence="2" id="KW-0813">Transport</keyword>
<dbReference type="Gene3D" id="3.30.1330.60">
    <property type="entry name" value="OmpA-like domain"/>
    <property type="match status" value="1"/>
</dbReference>
<keyword evidence="7" id="KW-0626">Porin</keyword>
<dbReference type="InterPro" id="IPR050330">
    <property type="entry name" value="Bact_OuterMem_StrucFunc"/>
</dbReference>
<evidence type="ECO:0000256" key="12">
    <source>
        <dbReference type="SAM" id="SignalP"/>
    </source>
</evidence>
<sequence length="538" mass="57035">MTRILFSSFFLLLATVCLSGQSNNLNAFNALSARVLAVDHEIPNEDLTDLSYTFALELGYRRQLGKYFGLAVPLKIGLIDVGELENISIVGIELLGQFYPAGVNAKVSPYLHAGYGIVGEGFDDSNLQLPLGLGFNFKLGDNSWFNLQGEYRISNQDNRDNIMAGVGYIYRFSSVDTDKDGIVNRDDRCPDLPGPAATGGCPDTDMDGIIDSDDKCPTEVGSIAMNGCPDADEDGVADGEDACPEVAGSAATKGCPDQDGDGVTDDKDQCPDVAGPADKMGCPDTDGDGVPDHEDLCPKVAGNPTTTGCPDRDGDGISDSEDQCPDAEGEAKAGGCPDRDGDGISDSEDQCPDAEGEAKAGGCPDRDNDGTPDKDDACPELAGTLKGCPDTDGDGVADRIDRCPTQPGDVANAGCPEIKQEVKERLEYAARAVQFQTGSAKLKESSYVILSEIAGIMRQYPDYNLTISGHTDNVGSEVTNLNLSQRRASSCRDFLIATGIREARIRSAGYGESLPTADNSTAEGRRLNRRVEFVLSPR</sequence>
<dbReference type="GO" id="GO:0005509">
    <property type="term" value="F:calcium ion binding"/>
    <property type="evidence" value="ECO:0007669"/>
    <property type="project" value="InterPro"/>
</dbReference>
<dbReference type="InterPro" id="IPR006664">
    <property type="entry name" value="OMP_bac"/>
</dbReference>
<evidence type="ECO:0000256" key="11">
    <source>
        <dbReference type="SAM" id="MobiDB-lite"/>
    </source>
</evidence>
<dbReference type="PRINTS" id="PR01021">
    <property type="entry name" value="OMPADOMAIN"/>
</dbReference>
<evidence type="ECO:0000313" key="14">
    <source>
        <dbReference type="EMBL" id="SEQ17879.1"/>
    </source>
</evidence>
<dbReference type="InterPro" id="IPR028974">
    <property type="entry name" value="TSP_type-3_rpt"/>
</dbReference>
<keyword evidence="9" id="KW-0998">Cell outer membrane</keyword>
<keyword evidence="3" id="KW-1134">Transmembrane beta strand</keyword>
<dbReference type="PANTHER" id="PTHR30329:SF21">
    <property type="entry name" value="LIPOPROTEIN YIAD-RELATED"/>
    <property type="match status" value="1"/>
</dbReference>
<dbReference type="GO" id="GO:0006811">
    <property type="term" value="P:monoatomic ion transport"/>
    <property type="evidence" value="ECO:0007669"/>
    <property type="project" value="UniProtKB-KW"/>
</dbReference>
<evidence type="ECO:0000259" key="13">
    <source>
        <dbReference type="PROSITE" id="PS51123"/>
    </source>
</evidence>
<evidence type="ECO:0000256" key="7">
    <source>
        <dbReference type="ARBA" id="ARBA00023114"/>
    </source>
</evidence>
<evidence type="ECO:0000256" key="9">
    <source>
        <dbReference type="ARBA" id="ARBA00023237"/>
    </source>
</evidence>
<dbReference type="InterPro" id="IPR036737">
    <property type="entry name" value="OmpA-like_sf"/>
</dbReference>
<dbReference type="Pfam" id="PF00691">
    <property type="entry name" value="OmpA"/>
    <property type="match status" value="1"/>
</dbReference>
<dbReference type="GO" id="GO:0046930">
    <property type="term" value="C:pore complex"/>
    <property type="evidence" value="ECO:0007669"/>
    <property type="project" value="UniProtKB-KW"/>
</dbReference>
<feature type="region of interest" description="Disordered" evidence="11">
    <location>
        <begin position="182"/>
        <end position="204"/>
    </location>
</feature>
<dbReference type="EMBL" id="FOFB01000006">
    <property type="protein sequence ID" value="SEQ17879.1"/>
    <property type="molecule type" value="Genomic_DNA"/>
</dbReference>